<keyword evidence="1" id="KW-0812">Transmembrane</keyword>
<keyword evidence="1" id="KW-1133">Transmembrane helix</keyword>
<gene>
    <name evidence="2" type="ORF">GTGU_00840</name>
</gene>
<dbReference type="eggNOG" id="COG3182">
    <property type="taxonomic scope" value="Bacteria"/>
</dbReference>
<dbReference type="Pfam" id="PF10749">
    <property type="entry name" value="DUF2534"/>
    <property type="match status" value="1"/>
</dbReference>
<keyword evidence="3" id="KW-1185">Reference proteome</keyword>
<comment type="caution">
    <text evidence="2">The sequence shown here is derived from an EMBL/GenBank/DDBJ whole genome shotgun (WGS) entry which is preliminary data.</text>
</comment>
<dbReference type="OrthoDB" id="6555993at2"/>
<evidence type="ECO:0000313" key="2">
    <source>
        <dbReference type="EMBL" id="KFC09462.1"/>
    </source>
</evidence>
<accession>A0A085AGW7</accession>
<keyword evidence="1" id="KW-0472">Membrane</keyword>
<sequence>MILERLKSKNGKKFLAVVVIAFIAAVAVVGRATFGGVVREYNLPYSEWTTGMFVLQGAMVCIYSIVFTILISIPFGFILLGSDSQKMK</sequence>
<proteinExistence type="predicted"/>
<evidence type="ECO:0000256" key="1">
    <source>
        <dbReference type="SAM" id="Phobius"/>
    </source>
</evidence>
<protein>
    <submittedName>
        <fullName evidence="2">Putative inner membrane protein</fullName>
    </submittedName>
</protein>
<organism evidence="2 3">
    <name type="scientific">Trabulsiella guamensis ATCC 49490</name>
    <dbReference type="NCBI Taxonomy" id="1005994"/>
    <lineage>
        <taxon>Bacteria</taxon>
        <taxon>Pseudomonadati</taxon>
        <taxon>Pseudomonadota</taxon>
        <taxon>Gammaproteobacteria</taxon>
        <taxon>Enterobacterales</taxon>
        <taxon>Enterobacteriaceae</taxon>
        <taxon>Trabulsiella</taxon>
    </lineage>
</organism>
<name>A0A085AGW7_9ENTR</name>
<evidence type="ECO:0000313" key="3">
    <source>
        <dbReference type="Proteomes" id="UP000028630"/>
    </source>
</evidence>
<dbReference type="EMBL" id="JMTB01000039">
    <property type="protein sequence ID" value="KFC09462.1"/>
    <property type="molecule type" value="Genomic_DNA"/>
</dbReference>
<reference evidence="3" key="1">
    <citation type="submission" date="2014-05" db="EMBL/GenBank/DDBJ databases">
        <title>ATOL: Assembling a taxonomically balanced genome-scale reconstruction of the evolutionary history of the Enterobacteriaceae.</title>
        <authorList>
            <person name="Plunkett G. III"/>
            <person name="Neeno-Eckwall E.C."/>
            <person name="Glasner J.D."/>
            <person name="Perna N.T."/>
        </authorList>
    </citation>
    <scope>NUCLEOTIDE SEQUENCE [LARGE SCALE GENOMIC DNA]</scope>
    <source>
        <strain evidence="3">ATCC 49490</strain>
    </source>
</reference>
<dbReference type="RefSeq" id="WP_038154423.1">
    <property type="nucleotide sequence ID" value="NZ_JMTB01000039.1"/>
</dbReference>
<feature type="transmembrane region" description="Helical" evidence="1">
    <location>
        <begin position="14"/>
        <end position="34"/>
    </location>
</feature>
<dbReference type="InterPro" id="IPR019685">
    <property type="entry name" value="DUF2534"/>
</dbReference>
<feature type="transmembrane region" description="Helical" evidence="1">
    <location>
        <begin position="54"/>
        <end position="80"/>
    </location>
</feature>
<dbReference type="Proteomes" id="UP000028630">
    <property type="component" value="Unassembled WGS sequence"/>
</dbReference>
<dbReference type="AlphaFoldDB" id="A0A085AGW7"/>